<reference evidence="8 9" key="1">
    <citation type="submission" date="2024-01" db="EMBL/GenBank/DDBJ databases">
        <title>The complete chloroplast genome sequence of Lithospermum erythrorhizon: insights into the phylogenetic relationship among Boraginaceae species and the maternal lineages of purple gromwells.</title>
        <authorList>
            <person name="Okada T."/>
            <person name="Watanabe K."/>
        </authorList>
    </citation>
    <scope>NUCLEOTIDE SEQUENCE [LARGE SCALE GENOMIC DNA]</scope>
</reference>
<dbReference type="InterPro" id="IPR036322">
    <property type="entry name" value="WD40_repeat_dom_sf"/>
</dbReference>
<evidence type="ECO:0000256" key="7">
    <source>
        <dbReference type="PROSITE-ProRule" id="PRU00221"/>
    </source>
</evidence>
<dbReference type="PANTHER" id="PTHR14344:SF3">
    <property type="entry name" value="WD REPEAT-CONTAINING PROTEIN 6"/>
    <property type="match status" value="1"/>
</dbReference>
<keyword evidence="9" id="KW-1185">Reference proteome</keyword>
<evidence type="ECO:0000256" key="6">
    <source>
        <dbReference type="ARBA" id="ARBA00038255"/>
    </source>
</evidence>
<dbReference type="SMART" id="SM00320">
    <property type="entry name" value="WD40"/>
    <property type="match status" value="9"/>
</dbReference>
<evidence type="ECO:0000313" key="8">
    <source>
        <dbReference type="EMBL" id="GAA0138297.1"/>
    </source>
</evidence>
<dbReference type="PANTHER" id="PTHR14344">
    <property type="entry name" value="WD REPEAT PROTEIN"/>
    <property type="match status" value="1"/>
</dbReference>
<feature type="repeat" description="WD" evidence="7">
    <location>
        <begin position="251"/>
        <end position="292"/>
    </location>
</feature>
<comment type="similarity">
    <text evidence="6">Belongs to the WD repeat WDR6 family.</text>
</comment>
<protein>
    <submittedName>
        <fullName evidence="8">Uncharacterized protein</fullName>
    </submittedName>
</protein>
<evidence type="ECO:0000256" key="1">
    <source>
        <dbReference type="ARBA" id="ARBA00004496"/>
    </source>
</evidence>
<evidence type="ECO:0000256" key="3">
    <source>
        <dbReference type="ARBA" id="ARBA00022574"/>
    </source>
</evidence>
<comment type="subcellular location">
    <subcellularLocation>
        <location evidence="1">Cytoplasm</location>
    </subcellularLocation>
</comment>
<accession>A0AAV3NKN6</accession>
<dbReference type="PROSITE" id="PS50294">
    <property type="entry name" value="WD_REPEATS_REGION"/>
    <property type="match status" value="1"/>
</dbReference>
<dbReference type="SUPFAM" id="SSF50978">
    <property type="entry name" value="WD40 repeat-like"/>
    <property type="match status" value="4"/>
</dbReference>
<dbReference type="InterPro" id="IPR051973">
    <property type="entry name" value="tRNA_Anticodon_Mtase-Reg"/>
</dbReference>
<dbReference type="Pfam" id="PF00400">
    <property type="entry name" value="WD40"/>
    <property type="match status" value="4"/>
</dbReference>
<gene>
    <name evidence="8" type="ORF">LIER_00069</name>
</gene>
<dbReference type="InterPro" id="IPR001680">
    <property type="entry name" value="WD40_rpt"/>
</dbReference>
<evidence type="ECO:0000256" key="4">
    <source>
        <dbReference type="ARBA" id="ARBA00022694"/>
    </source>
</evidence>
<organism evidence="8 9">
    <name type="scientific">Lithospermum erythrorhizon</name>
    <name type="common">Purple gromwell</name>
    <name type="synonym">Lithospermum officinale var. erythrorhizon</name>
    <dbReference type="NCBI Taxonomy" id="34254"/>
    <lineage>
        <taxon>Eukaryota</taxon>
        <taxon>Viridiplantae</taxon>
        <taxon>Streptophyta</taxon>
        <taxon>Embryophyta</taxon>
        <taxon>Tracheophyta</taxon>
        <taxon>Spermatophyta</taxon>
        <taxon>Magnoliopsida</taxon>
        <taxon>eudicotyledons</taxon>
        <taxon>Gunneridae</taxon>
        <taxon>Pentapetalae</taxon>
        <taxon>asterids</taxon>
        <taxon>lamiids</taxon>
        <taxon>Boraginales</taxon>
        <taxon>Boraginaceae</taxon>
        <taxon>Boraginoideae</taxon>
        <taxon>Lithospermeae</taxon>
        <taxon>Lithospermum</taxon>
    </lineage>
</organism>
<dbReference type="GO" id="GO:0030488">
    <property type="term" value="P:tRNA methylation"/>
    <property type="evidence" value="ECO:0007669"/>
    <property type="project" value="TreeGrafter"/>
</dbReference>
<evidence type="ECO:0000256" key="2">
    <source>
        <dbReference type="ARBA" id="ARBA00022490"/>
    </source>
</evidence>
<dbReference type="EMBL" id="BAABME010000004">
    <property type="protein sequence ID" value="GAA0138297.1"/>
    <property type="molecule type" value="Genomic_DNA"/>
</dbReference>
<evidence type="ECO:0000256" key="5">
    <source>
        <dbReference type="ARBA" id="ARBA00022737"/>
    </source>
</evidence>
<dbReference type="GO" id="GO:0005737">
    <property type="term" value="C:cytoplasm"/>
    <property type="evidence" value="ECO:0007669"/>
    <property type="project" value="UniProtKB-SubCell"/>
</dbReference>
<dbReference type="PROSITE" id="PS50082">
    <property type="entry name" value="WD_REPEATS_2"/>
    <property type="match status" value="1"/>
</dbReference>
<keyword evidence="5" id="KW-0677">Repeat</keyword>
<name>A0AAV3NKN6_LITER</name>
<proteinExistence type="inferred from homology"/>
<sequence length="1387" mass="154031">MDESSLAMVEQSLSKWGLERGQYLGEISALCFIHLPQLSSLPYLIAGTGSQVLVYDLSTSRLIKSFQVFEGIRVHGISLDNASKKLLGTNVVYKVSIFGEKRVKIFNLCIEADIHSYEQSELVDFNNISLTVEHALPRFSHWVLDVCFLKDSSSSSICGNNVLAIGCTDNSVCLWDISARSVISQVTSPDRCLLYSMRMWGDGVENLQIASGTIYNEIIIWKVVSPNHAPGSENLKVDGSPQYEAVHLCRLIGHEGSIFRIVWSVSGSKLASVSDDRSCRIWTLNTEGKASNKSSVCAVNHDVDTFFGHSARVWDCCMLESMVITAGEDCTCRVWGLDGSQLKIIREHIGRGVWRCLYDPESSLLISAGFDSAIKVHKVPTTLYQTQEKGRDLIEDIFERKDVLDTRIPNSFGHVGHMDSRSEYVRCLKFSRQDSLYVATNNGFLYHVGLPHSGNVKWSYLVRVCEDAPIVCLDLLSNSSDFASGIEDWIAVGDGKGSMTIVQVVGDVQSPEVKLTFSWSAELERQLLGTYWSNSLGHRFIFTANPRGSLKLWSLYDIMRTGHSLTSDCACLVAEYLSSFGMRIMCLDASVKEEMLVCGDIRGNLLVFPLERDLELIPYSVSDAKRQPLSCFKGAHGISSVCSVSITSSTSGQLEISTTGGDGCICYLEYDTRTCSLGFVGMKQVKELSTVGYMFSTADDSDDLVHGNYAVGFASSDFIIWNLTAEAKVVQIACGGWRRPHSFYLGDLPEIKNCFAFVKDEVIYIHRKWVDVQERNIYPRNLHLQFHGREIHSLCFVPEDSNWNVNGKQDGSKSCCVATGCEDGTVRLTRFESGIENWSASKLLGEHVGGSAVRSICFVSKMHKVELDPTYMPHVTCRNEETGESEVGPFLLMSVGAKKVVTCWKCKTREQSEREDGLHIKQNSKDEIANYSSSSAQSLSSMSFQWLTTDMPTKSSNHDSKHVKKHMVESVDEITSSSGKAKSNGSPHVERKLDLQQHHVDKHENDWRYLDVASFLVNVINFRVSVCFIVIACSDATLTLRALILPHRLWFDVAVLAPLSSPVLALQHVAIPKHLPSEGSIKNQSLHIVVSGATDGSITFWDLTAEVENFVQRVPSILMENNMDHQKRPRTGRGSQGGRWWRSLGGPALKKHPIHNHNGQSDSMENLDNNSISERIAEKSDHGILDVKCEIPYSKEEKLDICQDICEIGPLHVLNNVHQSGVNCLHVSNLKETGVSGSEFLYSIISGGDDQAVNCLTINLSLEAIAGQENCSTAIGINSCMEHCRIQDYWMTLTSLDKNYSAHSSAVKGVWTDGRWVFSTGLDQRLRCWVLAENGKLIEHSNLVISVPEPESLDARICSRNYYQIAISGRGLQMVDFFASGNNRSGN</sequence>
<keyword evidence="2" id="KW-0963">Cytoplasm</keyword>
<dbReference type="InterPro" id="IPR015943">
    <property type="entry name" value="WD40/YVTN_repeat-like_dom_sf"/>
</dbReference>
<keyword evidence="3 7" id="KW-0853">WD repeat</keyword>
<comment type="caution">
    <text evidence="8">The sequence shown here is derived from an EMBL/GenBank/DDBJ whole genome shotgun (WGS) entry which is preliminary data.</text>
</comment>
<dbReference type="Gene3D" id="2.130.10.10">
    <property type="entry name" value="YVTN repeat-like/Quinoprotein amine dehydrogenase"/>
    <property type="match status" value="5"/>
</dbReference>
<keyword evidence="4" id="KW-0819">tRNA processing</keyword>
<evidence type="ECO:0000313" key="9">
    <source>
        <dbReference type="Proteomes" id="UP001454036"/>
    </source>
</evidence>
<dbReference type="Proteomes" id="UP001454036">
    <property type="component" value="Unassembled WGS sequence"/>
</dbReference>